<comment type="similarity">
    <text evidence="1 5">Belongs to the universal ribosomal protein uL29 family.</text>
</comment>
<keyword evidence="2 5" id="KW-0689">Ribosomal protein</keyword>
<accession>A0A1F7UI72</accession>
<gene>
    <name evidence="5" type="primary">rpmC</name>
    <name evidence="6" type="ORF">A3J43_02550</name>
</gene>
<name>A0A1F7UI72_9BACT</name>
<keyword evidence="3 5" id="KW-0687">Ribonucleoprotein</keyword>
<dbReference type="GO" id="GO:0006412">
    <property type="term" value="P:translation"/>
    <property type="evidence" value="ECO:0007669"/>
    <property type="project" value="UniProtKB-UniRule"/>
</dbReference>
<dbReference type="Pfam" id="PF00831">
    <property type="entry name" value="Ribosomal_L29"/>
    <property type="match status" value="1"/>
</dbReference>
<dbReference type="GO" id="GO:0005840">
    <property type="term" value="C:ribosome"/>
    <property type="evidence" value="ECO:0007669"/>
    <property type="project" value="UniProtKB-KW"/>
</dbReference>
<evidence type="ECO:0000256" key="1">
    <source>
        <dbReference type="ARBA" id="ARBA00009254"/>
    </source>
</evidence>
<comment type="caution">
    <text evidence="6">The sequence shown here is derived from an EMBL/GenBank/DDBJ whole genome shotgun (WGS) entry which is preliminary data.</text>
</comment>
<evidence type="ECO:0000256" key="5">
    <source>
        <dbReference type="HAMAP-Rule" id="MF_00374"/>
    </source>
</evidence>
<sequence>MNYKELKDTSKEELEKILNAQRVARTAFRFHVATGQQKDVRAGRAARKTIARILTLRNRTV</sequence>
<evidence type="ECO:0000313" key="6">
    <source>
        <dbReference type="EMBL" id="OGL77975.1"/>
    </source>
</evidence>
<dbReference type="InterPro" id="IPR036049">
    <property type="entry name" value="Ribosomal_uL29_sf"/>
</dbReference>
<dbReference type="Gene3D" id="1.10.287.310">
    <property type="match status" value="1"/>
</dbReference>
<reference evidence="6 7" key="1">
    <citation type="journal article" date="2016" name="Nat. Commun.">
        <title>Thousands of microbial genomes shed light on interconnected biogeochemical processes in an aquifer system.</title>
        <authorList>
            <person name="Anantharaman K."/>
            <person name="Brown C.T."/>
            <person name="Hug L.A."/>
            <person name="Sharon I."/>
            <person name="Castelle C.J."/>
            <person name="Probst A.J."/>
            <person name="Thomas B.C."/>
            <person name="Singh A."/>
            <person name="Wilkins M.J."/>
            <person name="Karaoz U."/>
            <person name="Brodie E.L."/>
            <person name="Williams K.H."/>
            <person name="Hubbard S.S."/>
            <person name="Banfield J.F."/>
        </authorList>
    </citation>
    <scope>NUCLEOTIDE SEQUENCE [LARGE SCALE GENOMIC DNA]</scope>
</reference>
<dbReference type="NCBIfam" id="TIGR00012">
    <property type="entry name" value="L29"/>
    <property type="match status" value="1"/>
</dbReference>
<evidence type="ECO:0000313" key="7">
    <source>
        <dbReference type="Proteomes" id="UP000176604"/>
    </source>
</evidence>
<dbReference type="GO" id="GO:1990904">
    <property type="term" value="C:ribonucleoprotein complex"/>
    <property type="evidence" value="ECO:0007669"/>
    <property type="project" value="UniProtKB-KW"/>
</dbReference>
<dbReference type="InterPro" id="IPR001854">
    <property type="entry name" value="Ribosomal_uL29"/>
</dbReference>
<evidence type="ECO:0000256" key="4">
    <source>
        <dbReference type="ARBA" id="ARBA00035204"/>
    </source>
</evidence>
<evidence type="ECO:0000256" key="2">
    <source>
        <dbReference type="ARBA" id="ARBA00022980"/>
    </source>
</evidence>
<organism evidence="6 7">
    <name type="scientific">Candidatus Uhrbacteria bacterium RIFCSPHIGHO2_12_FULL_54_23</name>
    <dbReference type="NCBI Taxonomy" id="1802397"/>
    <lineage>
        <taxon>Bacteria</taxon>
        <taxon>Candidatus Uhriibacteriota</taxon>
    </lineage>
</organism>
<dbReference type="HAMAP" id="MF_00374">
    <property type="entry name" value="Ribosomal_uL29"/>
    <property type="match status" value="1"/>
</dbReference>
<protein>
    <recommendedName>
        <fullName evidence="4 5">Large ribosomal subunit protein uL29</fullName>
    </recommendedName>
</protein>
<evidence type="ECO:0000256" key="3">
    <source>
        <dbReference type="ARBA" id="ARBA00023274"/>
    </source>
</evidence>
<dbReference type="EMBL" id="MGEF01000046">
    <property type="protein sequence ID" value="OGL77975.1"/>
    <property type="molecule type" value="Genomic_DNA"/>
</dbReference>
<dbReference type="AlphaFoldDB" id="A0A1F7UI72"/>
<dbReference type="SUPFAM" id="SSF46561">
    <property type="entry name" value="Ribosomal protein L29 (L29p)"/>
    <property type="match status" value="1"/>
</dbReference>
<dbReference type="STRING" id="1802397.A3J43_02550"/>
<dbReference type="Proteomes" id="UP000176604">
    <property type="component" value="Unassembled WGS sequence"/>
</dbReference>
<dbReference type="GO" id="GO:0003735">
    <property type="term" value="F:structural constituent of ribosome"/>
    <property type="evidence" value="ECO:0007669"/>
    <property type="project" value="InterPro"/>
</dbReference>
<proteinExistence type="inferred from homology"/>